<dbReference type="AlphaFoldDB" id="A0A226BZ72"/>
<evidence type="ECO:0000313" key="7">
    <source>
        <dbReference type="Proteomes" id="UP000214588"/>
    </source>
</evidence>
<proteinExistence type="predicted"/>
<dbReference type="InterPro" id="IPR002104">
    <property type="entry name" value="Integrase_catalytic"/>
</dbReference>
<dbReference type="EMBL" id="NIQC01000006">
    <property type="protein sequence ID" value="OWZ84296.1"/>
    <property type="molecule type" value="Genomic_DNA"/>
</dbReference>
<dbReference type="Gene3D" id="1.10.150.130">
    <property type="match status" value="1"/>
</dbReference>
<feature type="domain" description="Tyr recombinase" evidence="4">
    <location>
        <begin position="185"/>
        <end position="379"/>
    </location>
</feature>
<name>A0A226BZ72_9FIRM</name>
<evidence type="ECO:0008006" key="8">
    <source>
        <dbReference type="Google" id="ProtNLM"/>
    </source>
</evidence>
<dbReference type="Gene3D" id="1.10.443.10">
    <property type="entry name" value="Intergrase catalytic core"/>
    <property type="match status" value="1"/>
</dbReference>
<evidence type="ECO:0000259" key="4">
    <source>
        <dbReference type="PROSITE" id="PS51898"/>
    </source>
</evidence>
<dbReference type="SUPFAM" id="SSF56349">
    <property type="entry name" value="DNA breaking-rejoining enzymes"/>
    <property type="match status" value="1"/>
</dbReference>
<feature type="domain" description="Core-binding (CB)" evidence="5">
    <location>
        <begin position="27"/>
        <end position="123"/>
    </location>
</feature>
<evidence type="ECO:0000256" key="2">
    <source>
        <dbReference type="ARBA" id="ARBA00023172"/>
    </source>
</evidence>
<evidence type="ECO:0000259" key="5">
    <source>
        <dbReference type="PROSITE" id="PS51900"/>
    </source>
</evidence>
<dbReference type="Proteomes" id="UP000214588">
    <property type="component" value="Unassembled WGS sequence"/>
</dbReference>
<reference evidence="6 7" key="1">
    <citation type="submission" date="2017-06" db="EMBL/GenBank/DDBJ databases">
        <title>Draft Genome Sequence of Natranaerobius trueperi halophilic, alkalithermophilic bacteria from soda lakes.</title>
        <authorList>
            <person name="Zhao B."/>
        </authorList>
    </citation>
    <scope>NUCLEOTIDE SEQUENCE [LARGE SCALE GENOMIC DNA]</scope>
    <source>
        <strain evidence="6 7">DSM 18760</strain>
    </source>
</reference>
<dbReference type="InterPro" id="IPR011010">
    <property type="entry name" value="DNA_brk_join_enz"/>
</dbReference>
<accession>A0A226BZ72</accession>
<dbReference type="PROSITE" id="PS51898">
    <property type="entry name" value="TYR_RECOMBINASE"/>
    <property type="match status" value="1"/>
</dbReference>
<evidence type="ECO:0000256" key="1">
    <source>
        <dbReference type="ARBA" id="ARBA00023125"/>
    </source>
</evidence>
<dbReference type="InterPro" id="IPR010998">
    <property type="entry name" value="Integrase_recombinase_N"/>
</dbReference>
<evidence type="ECO:0000256" key="3">
    <source>
        <dbReference type="PROSITE-ProRule" id="PRU01248"/>
    </source>
</evidence>
<dbReference type="CDD" id="cd00397">
    <property type="entry name" value="DNA_BRE_C"/>
    <property type="match status" value="1"/>
</dbReference>
<dbReference type="GO" id="GO:0015074">
    <property type="term" value="P:DNA integration"/>
    <property type="evidence" value="ECO:0007669"/>
    <property type="project" value="InterPro"/>
</dbReference>
<comment type="caution">
    <text evidence="6">The sequence shown here is derived from an EMBL/GenBank/DDBJ whole genome shotgun (WGS) entry which is preliminary data.</text>
</comment>
<keyword evidence="1 3" id="KW-0238">DNA-binding</keyword>
<dbReference type="GO" id="GO:0006310">
    <property type="term" value="P:DNA recombination"/>
    <property type="evidence" value="ECO:0007669"/>
    <property type="project" value="UniProtKB-KW"/>
</dbReference>
<keyword evidence="7" id="KW-1185">Reference proteome</keyword>
<organism evidence="6 7">
    <name type="scientific">Natranaerobius trueperi</name>
    <dbReference type="NCBI Taxonomy" id="759412"/>
    <lineage>
        <taxon>Bacteria</taxon>
        <taxon>Bacillati</taxon>
        <taxon>Bacillota</taxon>
        <taxon>Clostridia</taxon>
        <taxon>Natranaerobiales</taxon>
        <taxon>Natranaerobiaceae</taxon>
        <taxon>Natranaerobius</taxon>
    </lineage>
</organism>
<gene>
    <name evidence="6" type="ORF">CDO51_04350</name>
</gene>
<sequence>MHYDLIDLNKDKNNPAYMICYKGVPVYLANRYLNKYMNPKTIEDYARILIRFFNYFEDKYNLHDYRKINRPTALDDYMRDRIYKKQIKRNGKIIYLTTDETNITQQTAKKEMTVLQGFFIYLDALYQFNIDSIDPEFIKRVLDTSDAKNKLKKHKESYYGDIWRIRKLSKLPCIIQGIKWKEKSKYRRSFTQEEITILESNLFSIRNKCIFLCSLEVGARISEILTVKKKDFIQNKQEHWVLRISKSKSNPRWVFIPEYLRKFIQMYINTERKQITNNSSKYPYLFVSTKGNTKGDKISYYTYRNALKKSAENGYLDPKDICTHMARATKSTRMKKDHRSNEEILKQLGNKTELKAYIDFDNPDMVIPVGTSLYNIDIK</sequence>
<dbReference type="PROSITE" id="PS51900">
    <property type="entry name" value="CB"/>
    <property type="match status" value="1"/>
</dbReference>
<dbReference type="Pfam" id="PF00589">
    <property type="entry name" value="Phage_integrase"/>
    <property type="match status" value="1"/>
</dbReference>
<protein>
    <recommendedName>
        <fullName evidence="8">Tyr recombinase domain-containing protein</fullName>
    </recommendedName>
</protein>
<dbReference type="InterPro" id="IPR013762">
    <property type="entry name" value="Integrase-like_cat_sf"/>
</dbReference>
<dbReference type="InterPro" id="IPR044068">
    <property type="entry name" value="CB"/>
</dbReference>
<dbReference type="GO" id="GO:0003677">
    <property type="term" value="F:DNA binding"/>
    <property type="evidence" value="ECO:0007669"/>
    <property type="project" value="UniProtKB-UniRule"/>
</dbReference>
<keyword evidence="2" id="KW-0233">DNA recombination</keyword>
<evidence type="ECO:0000313" key="6">
    <source>
        <dbReference type="EMBL" id="OWZ84296.1"/>
    </source>
</evidence>